<gene>
    <name evidence="3" type="ORF">NCTC4670_00623</name>
</gene>
<proteinExistence type="predicted"/>
<dbReference type="EMBL" id="UHFG01000004">
    <property type="protein sequence ID" value="SUN48668.1"/>
    <property type="molecule type" value="Genomic_DNA"/>
</dbReference>
<evidence type="ECO:0000313" key="3">
    <source>
        <dbReference type="EMBL" id="SUN48668.1"/>
    </source>
</evidence>
<protein>
    <submittedName>
        <fullName evidence="3">Truncated transposase</fullName>
    </submittedName>
</protein>
<sequence>MIWLVQLIRQAMNRKISPDTMVIMGSFPLPLCQPVRNHRAKIFNSFADIGHNAAKNLWFYGFKVHMLVTLSGFILNYIVTPASVHDIKVANELLEGCRQSVILADLGYLS</sequence>
<organism evidence="3 4">
    <name type="scientific">Streptococcus dysgalactiae subsp. dysgalactiae</name>
    <dbReference type="NCBI Taxonomy" id="99822"/>
    <lineage>
        <taxon>Bacteria</taxon>
        <taxon>Bacillati</taxon>
        <taxon>Bacillota</taxon>
        <taxon>Bacilli</taxon>
        <taxon>Lactobacillales</taxon>
        <taxon>Streptococcaceae</taxon>
        <taxon>Streptococcus</taxon>
    </lineage>
</organism>
<evidence type="ECO:0000256" key="1">
    <source>
        <dbReference type="SAM" id="Phobius"/>
    </source>
</evidence>
<evidence type="ECO:0000313" key="4">
    <source>
        <dbReference type="Proteomes" id="UP000254797"/>
    </source>
</evidence>
<reference evidence="3 4" key="1">
    <citation type="submission" date="2018-06" db="EMBL/GenBank/DDBJ databases">
        <authorList>
            <consortium name="Pathogen Informatics"/>
            <person name="Doyle S."/>
        </authorList>
    </citation>
    <scope>NUCLEOTIDE SEQUENCE [LARGE SCALE GENOMIC DNA]</scope>
    <source>
        <strain evidence="3 4">NCTC4670</strain>
    </source>
</reference>
<feature type="transmembrane region" description="Helical" evidence="1">
    <location>
        <begin position="57"/>
        <end position="79"/>
    </location>
</feature>
<dbReference type="Pfam" id="PF13612">
    <property type="entry name" value="DDE_Tnp_1_3"/>
    <property type="match status" value="1"/>
</dbReference>
<dbReference type="Proteomes" id="UP000254797">
    <property type="component" value="Unassembled WGS sequence"/>
</dbReference>
<dbReference type="InterPro" id="IPR025668">
    <property type="entry name" value="Tnp_DDE_dom"/>
</dbReference>
<keyword evidence="1" id="KW-1133">Transmembrane helix</keyword>
<accession>A0A380JT97</accession>
<keyword evidence="1" id="KW-0472">Membrane</keyword>
<name>A0A380JT97_STRDY</name>
<evidence type="ECO:0000259" key="2">
    <source>
        <dbReference type="Pfam" id="PF13612"/>
    </source>
</evidence>
<dbReference type="AlphaFoldDB" id="A0A380JT97"/>
<feature type="domain" description="Transposase DDE" evidence="2">
    <location>
        <begin position="19"/>
        <end position="110"/>
    </location>
</feature>
<keyword evidence="1" id="KW-0812">Transmembrane</keyword>